<keyword evidence="1" id="KW-0812">Transmembrane</keyword>
<protein>
    <recommendedName>
        <fullName evidence="4">Na+-dependent transporter</fullName>
    </recommendedName>
</protein>
<feature type="transmembrane region" description="Helical" evidence="1">
    <location>
        <begin position="120"/>
        <end position="140"/>
    </location>
</feature>
<feature type="transmembrane region" description="Helical" evidence="1">
    <location>
        <begin position="249"/>
        <end position="270"/>
    </location>
</feature>
<name>A0A7M3T5H6_9RHOB</name>
<feature type="transmembrane region" description="Helical" evidence="1">
    <location>
        <begin position="90"/>
        <end position="113"/>
    </location>
</feature>
<feature type="transmembrane region" description="Helical" evidence="1">
    <location>
        <begin position="31"/>
        <end position="48"/>
    </location>
</feature>
<feature type="transmembrane region" description="Helical" evidence="1">
    <location>
        <begin position="185"/>
        <end position="205"/>
    </location>
</feature>
<evidence type="ECO:0000256" key="1">
    <source>
        <dbReference type="SAM" id="Phobius"/>
    </source>
</evidence>
<evidence type="ECO:0008006" key="4">
    <source>
        <dbReference type="Google" id="ProtNLM"/>
    </source>
</evidence>
<feature type="transmembrane region" description="Helical" evidence="1">
    <location>
        <begin position="60"/>
        <end position="84"/>
    </location>
</feature>
<organism evidence="2 3">
    <name type="scientific">Pikeienuella piscinae</name>
    <dbReference type="NCBI Taxonomy" id="2748098"/>
    <lineage>
        <taxon>Bacteria</taxon>
        <taxon>Pseudomonadati</taxon>
        <taxon>Pseudomonadota</taxon>
        <taxon>Alphaproteobacteria</taxon>
        <taxon>Rhodobacterales</taxon>
        <taxon>Paracoccaceae</taxon>
        <taxon>Pikeienuella</taxon>
    </lineage>
</organism>
<dbReference type="KEGG" id="hdh:G5B40_18505"/>
<keyword evidence="1" id="KW-1133">Transmembrane helix</keyword>
<dbReference type="InterPro" id="IPR038770">
    <property type="entry name" value="Na+/solute_symporter_sf"/>
</dbReference>
<evidence type="ECO:0000313" key="3">
    <source>
        <dbReference type="Proteomes" id="UP000503336"/>
    </source>
</evidence>
<gene>
    <name evidence="2" type="ORF">G5B40_18505</name>
</gene>
<feature type="transmembrane region" description="Helical" evidence="1">
    <location>
        <begin position="152"/>
        <end position="173"/>
    </location>
</feature>
<keyword evidence="1" id="KW-0472">Membrane</keyword>
<proteinExistence type="predicted"/>
<sequence length="308" mass="31696">MNLMTAQAPFLMAGGVALGLAAPALAEFVRPAVVAISVAMVVISMLRIEPTRLVAVLRRPLFVCVTGLFALIVLPLAVALLAWAFGAPGWLATGLTYAAAAPPLSSAAAFAILVRIDPALATGVSLPATLMAPATVWLVTSAAPGLGEGVDVSALVIRLSAIILGAFAFALLLRRVAGDARVRTWAVPLDAATVALVVLISIGVMHDIGIALRADPASWFGIFALTAAVSAGSLLLGVAAFWRTGRDEAFAAGLCACVKNMAVMVAAVLGAVEPRIALVVITAQLPIYFAPLLMRPLFARLRRFGTVS</sequence>
<dbReference type="Proteomes" id="UP000503336">
    <property type="component" value="Chromosome"/>
</dbReference>
<feature type="transmembrane region" description="Helical" evidence="1">
    <location>
        <begin position="276"/>
        <end position="294"/>
    </location>
</feature>
<accession>A0A7M3T5H6</accession>
<reference evidence="2 3" key="1">
    <citation type="submission" date="2020-02" db="EMBL/GenBank/DDBJ databases">
        <title>complete genome sequence of Rhodobacteraceae bacterium.</title>
        <authorList>
            <person name="Park J."/>
            <person name="Kim Y.-S."/>
            <person name="Kim K.-H."/>
        </authorList>
    </citation>
    <scope>NUCLEOTIDE SEQUENCE [LARGE SCALE GENOMIC DNA]</scope>
    <source>
        <strain evidence="2 3">RR4-56</strain>
    </source>
</reference>
<dbReference type="RefSeq" id="WP_165101836.1">
    <property type="nucleotide sequence ID" value="NZ_CP049056.1"/>
</dbReference>
<keyword evidence="3" id="KW-1185">Reference proteome</keyword>
<dbReference type="Gene3D" id="1.20.1530.20">
    <property type="match status" value="1"/>
</dbReference>
<dbReference type="EMBL" id="CP049056">
    <property type="protein sequence ID" value="QIE57257.1"/>
    <property type="molecule type" value="Genomic_DNA"/>
</dbReference>
<feature type="transmembrane region" description="Helical" evidence="1">
    <location>
        <begin position="217"/>
        <end position="242"/>
    </location>
</feature>
<evidence type="ECO:0000313" key="2">
    <source>
        <dbReference type="EMBL" id="QIE57257.1"/>
    </source>
</evidence>
<dbReference type="AlphaFoldDB" id="A0A7M3T5H6"/>